<comment type="caution">
    <text evidence="2">The sequence shown here is derived from an EMBL/GenBank/DDBJ whole genome shotgun (WGS) entry which is preliminary data.</text>
</comment>
<evidence type="ECO:0000313" key="2">
    <source>
        <dbReference type="EMBL" id="EYC11318.1"/>
    </source>
</evidence>
<reference evidence="3" key="1">
    <citation type="journal article" date="2015" name="Nat. Genet.">
        <title>The genome and transcriptome of the zoonotic hookworm Ancylostoma ceylanicum identify infection-specific gene families.</title>
        <authorList>
            <person name="Schwarz E.M."/>
            <person name="Hu Y."/>
            <person name="Antoshechkin I."/>
            <person name="Miller M.M."/>
            <person name="Sternberg P.W."/>
            <person name="Aroian R.V."/>
        </authorList>
    </citation>
    <scope>NUCLEOTIDE SEQUENCE</scope>
    <source>
        <strain evidence="3">HY135</strain>
    </source>
</reference>
<dbReference type="Proteomes" id="UP000024635">
    <property type="component" value="Unassembled WGS sequence"/>
</dbReference>
<evidence type="ECO:0000256" key="1">
    <source>
        <dbReference type="SAM" id="MobiDB-lite"/>
    </source>
</evidence>
<gene>
    <name evidence="2" type="primary">Acey_s0051.g2140</name>
    <name evidence="2" type="ORF">Y032_0051g2140</name>
</gene>
<organism evidence="2 3">
    <name type="scientific">Ancylostoma ceylanicum</name>
    <dbReference type="NCBI Taxonomy" id="53326"/>
    <lineage>
        <taxon>Eukaryota</taxon>
        <taxon>Metazoa</taxon>
        <taxon>Ecdysozoa</taxon>
        <taxon>Nematoda</taxon>
        <taxon>Chromadorea</taxon>
        <taxon>Rhabditida</taxon>
        <taxon>Rhabditina</taxon>
        <taxon>Rhabditomorpha</taxon>
        <taxon>Strongyloidea</taxon>
        <taxon>Ancylostomatidae</taxon>
        <taxon>Ancylostomatinae</taxon>
        <taxon>Ancylostoma</taxon>
    </lineage>
</organism>
<keyword evidence="3" id="KW-1185">Reference proteome</keyword>
<accession>A0A016U9M7</accession>
<proteinExistence type="predicted"/>
<sequence length="86" mass="9693">MRPNMAFFSYRSSTSGWILEDIRLATFRANRHGAPRGAKCGKPAQEQSDGVGKPAIRDGRISKRHLRRVQLRKERSELSAAAKNLE</sequence>
<name>A0A016U9M7_9BILA</name>
<evidence type="ECO:0000313" key="3">
    <source>
        <dbReference type="Proteomes" id="UP000024635"/>
    </source>
</evidence>
<protein>
    <submittedName>
        <fullName evidence="2">Uncharacterized protein</fullName>
    </submittedName>
</protein>
<dbReference type="AlphaFoldDB" id="A0A016U9M7"/>
<dbReference type="EMBL" id="JARK01001387">
    <property type="protein sequence ID" value="EYC11318.1"/>
    <property type="molecule type" value="Genomic_DNA"/>
</dbReference>
<feature type="region of interest" description="Disordered" evidence="1">
    <location>
        <begin position="33"/>
        <end position="86"/>
    </location>
</feature>